<dbReference type="OrthoDB" id="5396806at2759"/>
<accession>A0A9P7D243</accession>
<dbReference type="Proteomes" id="UP000714275">
    <property type="component" value="Unassembled WGS sequence"/>
</dbReference>
<reference evidence="2" key="1">
    <citation type="journal article" date="2020" name="New Phytol.">
        <title>Comparative genomics reveals dynamic genome evolution in host specialist ectomycorrhizal fungi.</title>
        <authorList>
            <person name="Lofgren L.A."/>
            <person name="Nguyen N.H."/>
            <person name="Vilgalys R."/>
            <person name="Ruytinx J."/>
            <person name="Liao H.L."/>
            <person name="Branco S."/>
            <person name="Kuo A."/>
            <person name="LaButti K."/>
            <person name="Lipzen A."/>
            <person name="Andreopoulos W."/>
            <person name="Pangilinan J."/>
            <person name="Riley R."/>
            <person name="Hundley H."/>
            <person name="Na H."/>
            <person name="Barry K."/>
            <person name="Grigoriev I.V."/>
            <person name="Stajich J.E."/>
            <person name="Kennedy P.G."/>
        </authorList>
    </citation>
    <scope>NUCLEOTIDE SEQUENCE</scope>
    <source>
        <strain evidence="2">DOB743</strain>
    </source>
</reference>
<name>A0A9P7D243_9AGAM</name>
<keyword evidence="3" id="KW-1185">Reference proteome</keyword>
<protein>
    <submittedName>
        <fullName evidence="2">Uncharacterized protein</fullName>
    </submittedName>
</protein>
<dbReference type="AlphaFoldDB" id="A0A9P7D243"/>
<evidence type="ECO:0000256" key="1">
    <source>
        <dbReference type="SAM" id="MobiDB-lite"/>
    </source>
</evidence>
<proteinExistence type="predicted"/>
<evidence type="ECO:0000313" key="2">
    <source>
        <dbReference type="EMBL" id="KAG1776252.1"/>
    </source>
</evidence>
<sequence>MGPPISIGNNIPPGPSVIIEDIHNMGPWSGGPYNTEFVTEGARVMKVEKACHVMPEYRPGSADPYYHLLARAAFRDKQPSDPLESKFHPQTEKPESNEGWGVAQDANESTTTSMTWPSELTTAETAPAQLQPTILLRGVLILVGAQIAKPQEKLVAAASFPTPSVPSVVPPAPKLVLGHPPSPPAVNGDAELVSEGWEDPTTVQSPEWDILNSIVVQNISDGERESSTTSMRVNLFMLASAKTTVLEKLLNVIHWGKKEIIRNENVARTLRFTPNDILICYNLEARPV</sequence>
<gene>
    <name evidence="2" type="ORF">EV702DRAFT_1046396</name>
</gene>
<dbReference type="EMBL" id="JABBWD010000028">
    <property type="protein sequence ID" value="KAG1776252.1"/>
    <property type="molecule type" value="Genomic_DNA"/>
</dbReference>
<evidence type="ECO:0000313" key="3">
    <source>
        <dbReference type="Proteomes" id="UP000714275"/>
    </source>
</evidence>
<organism evidence="2 3">
    <name type="scientific">Suillus placidus</name>
    <dbReference type="NCBI Taxonomy" id="48579"/>
    <lineage>
        <taxon>Eukaryota</taxon>
        <taxon>Fungi</taxon>
        <taxon>Dikarya</taxon>
        <taxon>Basidiomycota</taxon>
        <taxon>Agaricomycotina</taxon>
        <taxon>Agaricomycetes</taxon>
        <taxon>Agaricomycetidae</taxon>
        <taxon>Boletales</taxon>
        <taxon>Suillineae</taxon>
        <taxon>Suillaceae</taxon>
        <taxon>Suillus</taxon>
    </lineage>
</organism>
<comment type="caution">
    <text evidence="2">The sequence shown here is derived from an EMBL/GenBank/DDBJ whole genome shotgun (WGS) entry which is preliminary data.</text>
</comment>
<feature type="region of interest" description="Disordered" evidence="1">
    <location>
        <begin position="77"/>
        <end position="113"/>
    </location>
</feature>
<feature type="compositionally biased region" description="Basic and acidic residues" evidence="1">
    <location>
        <begin position="77"/>
        <end position="96"/>
    </location>
</feature>